<feature type="compositionally biased region" description="Low complexity" evidence="1">
    <location>
        <begin position="201"/>
        <end position="211"/>
    </location>
</feature>
<dbReference type="Proteomes" id="UP001497744">
    <property type="component" value="Unassembled WGS sequence"/>
</dbReference>
<dbReference type="EMBL" id="BPLF01000001">
    <property type="protein sequence ID" value="GIX60748.1"/>
    <property type="molecule type" value="Genomic_DNA"/>
</dbReference>
<feature type="region of interest" description="Disordered" evidence="1">
    <location>
        <begin position="201"/>
        <end position="262"/>
    </location>
</feature>
<sequence length="262" mass="28741">MVNITITNQFGDCQPPTLSLTNISDDITVSSIGILIENQFKCLKAEYDDQRDPAEKFVLYCGTKMLEGEHQVGDYNTAGLPELTFYLYERRFIKVSVKVVRYFMCCGVFFNPALNSLFARKLSIELLDQETVLKLKNTILEQMENYTNRSGEHLSLETLRLVNQRFLVEDNLQQLKDINEGKDLSLTLLVPCQYRARSKASSAGSGKAAGETEAEAEDDGSASSKSVGDIPVVTVSAPGDSAETALNEAAADADSVSGDAKN</sequence>
<gene>
    <name evidence="2" type="ORF">BcabD6B2_01830</name>
</gene>
<dbReference type="GeneID" id="94192231"/>
<proteinExistence type="predicted"/>
<comment type="caution">
    <text evidence="2">The sequence shown here is derived from an EMBL/GenBank/DDBJ whole genome shotgun (WGS) entry which is preliminary data.</text>
</comment>
<keyword evidence="3" id="KW-1185">Reference proteome</keyword>
<organism evidence="2 3">
    <name type="scientific">Babesia caballi</name>
    <dbReference type="NCBI Taxonomy" id="5871"/>
    <lineage>
        <taxon>Eukaryota</taxon>
        <taxon>Sar</taxon>
        <taxon>Alveolata</taxon>
        <taxon>Apicomplexa</taxon>
        <taxon>Aconoidasida</taxon>
        <taxon>Piroplasmida</taxon>
        <taxon>Babesiidae</taxon>
        <taxon>Babesia</taxon>
    </lineage>
</organism>
<evidence type="ECO:0000313" key="3">
    <source>
        <dbReference type="Proteomes" id="UP001497744"/>
    </source>
</evidence>
<evidence type="ECO:0000256" key="1">
    <source>
        <dbReference type="SAM" id="MobiDB-lite"/>
    </source>
</evidence>
<dbReference type="RefSeq" id="XP_067712819.1">
    <property type="nucleotide sequence ID" value="XM_067856718.1"/>
</dbReference>
<dbReference type="AlphaFoldDB" id="A0AAV4LL42"/>
<reference evidence="2 3" key="1">
    <citation type="submission" date="2021-06" db="EMBL/GenBank/DDBJ databases">
        <title>Genome sequence of Babesia caballi.</title>
        <authorList>
            <person name="Yamagishi J."/>
            <person name="Kidaka T."/>
            <person name="Ochi A."/>
        </authorList>
    </citation>
    <scope>NUCLEOTIDE SEQUENCE [LARGE SCALE GENOMIC DNA]</scope>
    <source>
        <strain evidence="2">USDA-D6B2</strain>
    </source>
</reference>
<evidence type="ECO:0000313" key="2">
    <source>
        <dbReference type="EMBL" id="GIX60748.1"/>
    </source>
</evidence>
<accession>A0AAV4LL42</accession>
<name>A0AAV4LL42_BABCB</name>
<feature type="compositionally biased region" description="Low complexity" evidence="1">
    <location>
        <begin position="240"/>
        <end position="262"/>
    </location>
</feature>
<protein>
    <submittedName>
        <fullName evidence="2">Ubiquitin, putative</fullName>
    </submittedName>
</protein>